<dbReference type="InterPro" id="IPR001356">
    <property type="entry name" value="HD"/>
</dbReference>
<keyword evidence="13" id="KW-1185">Reference proteome</keyword>
<dbReference type="InterPro" id="IPR038224">
    <property type="entry name" value="SATB_ULD_sf"/>
</dbReference>
<feature type="compositionally biased region" description="Basic and acidic residues" evidence="9">
    <location>
        <begin position="322"/>
        <end position="331"/>
    </location>
</feature>
<keyword evidence="3" id="KW-0832">Ubl conjugation</keyword>
<dbReference type="SMART" id="SM00389">
    <property type="entry name" value="HOX"/>
    <property type="match status" value="1"/>
</dbReference>
<dbReference type="SUPFAM" id="SSF46689">
    <property type="entry name" value="Homeodomain-like"/>
    <property type="match status" value="1"/>
</dbReference>
<dbReference type="PANTHER" id="PTHR15116:SF16">
    <property type="entry name" value="DEFECTIVE PROVENTRICULUS, ISOFORM A"/>
    <property type="match status" value="1"/>
</dbReference>
<dbReference type="InterPro" id="IPR032392">
    <property type="entry name" value="ULD"/>
</dbReference>
<dbReference type="Gene3D" id="3.10.20.710">
    <property type="entry name" value="SATB, ubiquitin-like oligomerisation domain"/>
    <property type="match status" value="1"/>
</dbReference>
<evidence type="ECO:0000256" key="3">
    <source>
        <dbReference type="ARBA" id="ARBA00022843"/>
    </source>
</evidence>
<dbReference type="PANTHER" id="PTHR15116">
    <property type="entry name" value="DNA-BINDING PROTEIN SATB FAMILY MEMBER"/>
    <property type="match status" value="1"/>
</dbReference>
<gene>
    <name evidence="12" type="ORF">RUM44_006641</name>
</gene>
<dbReference type="Proteomes" id="UP001359485">
    <property type="component" value="Unassembled WGS sequence"/>
</dbReference>
<feature type="compositionally biased region" description="Polar residues" evidence="9">
    <location>
        <begin position="305"/>
        <end position="321"/>
    </location>
</feature>
<evidence type="ECO:0008006" key="14">
    <source>
        <dbReference type="Google" id="ProtNLM"/>
    </source>
</evidence>
<comment type="caution">
    <text evidence="12">The sequence shown here is derived from an EMBL/GenBank/DDBJ whole genome shotgun (WGS) entry which is preliminary data.</text>
</comment>
<feature type="region of interest" description="Disordered" evidence="9">
    <location>
        <begin position="517"/>
        <end position="618"/>
    </location>
</feature>
<feature type="domain" description="Homeobox" evidence="10">
    <location>
        <begin position="354"/>
        <end position="424"/>
    </location>
</feature>
<evidence type="ECO:0000256" key="5">
    <source>
        <dbReference type="ARBA" id="ARBA00023155"/>
    </source>
</evidence>
<dbReference type="Pfam" id="PF16534">
    <property type="entry name" value="ULD"/>
    <property type="match status" value="1"/>
</dbReference>
<evidence type="ECO:0000313" key="13">
    <source>
        <dbReference type="Proteomes" id="UP001359485"/>
    </source>
</evidence>
<dbReference type="InterPro" id="IPR039673">
    <property type="entry name" value="SATB1/SATB2"/>
</dbReference>
<feature type="DNA-binding region" description="Homeobox" evidence="7">
    <location>
        <begin position="356"/>
        <end position="425"/>
    </location>
</feature>
<dbReference type="PROSITE" id="PS51982">
    <property type="entry name" value="CMP"/>
    <property type="match status" value="1"/>
</dbReference>
<evidence type="ECO:0000256" key="8">
    <source>
        <dbReference type="RuleBase" id="RU000682"/>
    </source>
</evidence>
<proteinExistence type="predicted"/>
<evidence type="ECO:0000313" key="12">
    <source>
        <dbReference type="EMBL" id="KAK6620240.1"/>
    </source>
</evidence>
<evidence type="ECO:0000256" key="6">
    <source>
        <dbReference type="ARBA" id="ARBA00023242"/>
    </source>
</evidence>
<evidence type="ECO:0000259" key="10">
    <source>
        <dbReference type="PROSITE" id="PS50071"/>
    </source>
</evidence>
<evidence type="ECO:0000256" key="1">
    <source>
        <dbReference type="ARBA" id="ARBA00004123"/>
    </source>
</evidence>
<name>A0ABR1AIN0_POLSC</name>
<reference evidence="12 13" key="1">
    <citation type="submission" date="2023-09" db="EMBL/GenBank/DDBJ databases">
        <title>Genomes of two closely related lineages of the louse Polyplax serrata with different host specificities.</title>
        <authorList>
            <person name="Martinu J."/>
            <person name="Tarabai H."/>
            <person name="Stefka J."/>
            <person name="Hypsa V."/>
        </authorList>
    </citation>
    <scope>NUCLEOTIDE SEQUENCE [LARGE SCALE GENOMIC DNA]</scope>
    <source>
        <strain evidence="12">98ZLc_SE</strain>
    </source>
</reference>
<evidence type="ECO:0000256" key="2">
    <source>
        <dbReference type="ARBA" id="ARBA00022737"/>
    </source>
</evidence>
<accession>A0ABR1AIN0</accession>
<evidence type="ECO:0000256" key="9">
    <source>
        <dbReference type="SAM" id="MobiDB-lite"/>
    </source>
</evidence>
<evidence type="ECO:0000259" key="11">
    <source>
        <dbReference type="PROSITE" id="PS51982"/>
    </source>
</evidence>
<keyword evidence="4 7" id="KW-0238">DNA-binding</keyword>
<protein>
    <recommendedName>
        <fullName evidence="14">Homeobox domain-containing protein</fullName>
    </recommendedName>
</protein>
<dbReference type="Gene3D" id="1.10.10.60">
    <property type="entry name" value="Homeodomain-like"/>
    <property type="match status" value="1"/>
</dbReference>
<keyword evidence="2" id="KW-0677">Repeat</keyword>
<feature type="region of interest" description="Disordered" evidence="9">
    <location>
        <begin position="440"/>
        <end position="477"/>
    </location>
</feature>
<organism evidence="12 13">
    <name type="scientific">Polyplax serrata</name>
    <name type="common">Common mouse louse</name>
    <dbReference type="NCBI Taxonomy" id="468196"/>
    <lineage>
        <taxon>Eukaryota</taxon>
        <taxon>Metazoa</taxon>
        <taxon>Ecdysozoa</taxon>
        <taxon>Arthropoda</taxon>
        <taxon>Hexapoda</taxon>
        <taxon>Insecta</taxon>
        <taxon>Pterygota</taxon>
        <taxon>Neoptera</taxon>
        <taxon>Paraneoptera</taxon>
        <taxon>Psocodea</taxon>
        <taxon>Troctomorpha</taxon>
        <taxon>Phthiraptera</taxon>
        <taxon>Anoplura</taxon>
        <taxon>Polyplacidae</taxon>
        <taxon>Polyplax</taxon>
    </lineage>
</organism>
<feature type="domain" description="CMP" evidence="11">
    <location>
        <begin position="67"/>
        <end position="192"/>
    </location>
</feature>
<dbReference type="Pfam" id="PF00046">
    <property type="entry name" value="Homeodomain"/>
    <property type="match status" value="1"/>
</dbReference>
<comment type="subcellular location">
    <subcellularLocation>
        <location evidence="1 7 8">Nucleus</location>
    </subcellularLocation>
</comment>
<evidence type="ECO:0000256" key="7">
    <source>
        <dbReference type="PROSITE-ProRule" id="PRU00108"/>
    </source>
</evidence>
<sequence length="726" mass="81498">MTRIRRIRESGISEGRNLSSLSEHTAVFQITGAGLRAGLCYFSTPGENLSLSSITSHRNEPFATSNIDSLPIHCIIQTVPCLEDVRAADCQYCLDEKSQTNAKNWWECNCKNVEMSGCVVVPENTCISDFVKTVLLKLGYPSASSCFASGSILIRNWKPLPLKSICPAMNKSVGDILGELTAIVSLRIQIFRPKTTILENIKDNLLNYLIRANRNFLIDSGCPFDMSSLLKLCNPSDYMKRQYFQEPSKEQREKFDNWLQHHSDVGAEFDRTKHQVHLTAFNQPSDGLSQVGVTNQIVRADGGETTPQKSQVSMSQENGENQSKETGKDETLSLFPKEGPGANLMDKPKQSVVPKTRIRTSFDPELELPKLHRWYMENPHPSRQQIYEYVGELNSLESRKGRKQLNVNNVLYWFKNARAAQKRTECRKLSGNSAANANRGNVLKIPLGKTPSATSDDQRSLSDDEASLTSESAEDFRNRSDRCLQVVGKWNSNGQGEAVLEMQIGSRKNEFVHSIKKEEKESAVEETVGNETILTDEDSTESVQRCSPSEKGDSPPKSSDKKKKPDEINSTGDGGDEIRNTEKHKTGKVKQINGETKKSEPPPPKSSLRSSNLHGGYKEEGLLNESNFLPPYNSGISNIFEHSLMCMSQYMNPKPNNLPLSAEERRKRNRTFIDPVTEVPRLEEWYVSFEYTSVTQFDRAVHGRAQQHALQEKIPEVGDEKRAVLV</sequence>
<dbReference type="InterPro" id="IPR009057">
    <property type="entry name" value="Homeodomain-like_sf"/>
</dbReference>
<feature type="region of interest" description="Disordered" evidence="9">
    <location>
        <begin position="301"/>
        <end position="354"/>
    </location>
</feature>
<dbReference type="EMBL" id="JAWJWF010000048">
    <property type="protein sequence ID" value="KAK6620240.1"/>
    <property type="molecule type" value="Genomic_DNA"/>
</dbReference>
<keyword evidence="5 7" id="KW-0371">Homeobox</keyword>
<evidence type="ECO:0000256" key="4">
    <source>
        <dbReference type="ARBA" id="ARBA00023125"/>
    </source>
</evidence>
<dbReference type="CDD" id="cd00086">
    <property type="entry name" value="homeodomain"/>
    <property type="match status" value="1"/>
</dbReference>
<dbReference type="PROSITE" id="PS50071">
    <property type="entry name" value="HOMEOBOX_2"/>
    <property type="match status" value="1"/>
</dbReference>
<keyword evidence="6 7" id="KW-0539">Nucleus</keyword>